<gene>
    <name evidence="2" type="ORF">HNQ81_001906</name>
</gene>
<organism evidence="2 3">
    <name type="scientific">Desulfoprunum benzoelyticum</name>
    <dbReference type="NCBI Taxonomy" id="1506996"/>
    <lineage>
        <taxon>Bacteria</taxon>
        <taxon>Pseudomonadati</taxon>
        <taxon>Thermodesulfobacteriota</taxon>
        <taxon>Desulfobulbia</taxon>
        <taxon>Desulfobulbales</taxon>
        <taxon>Desulfobulbaceae</taxon>
        <taxon>Desulfoprunum</taxon>
    </lineage>
</organism>
<feature type="chain" id="PRO_5032374385" description="Transporter" evidence="1">
    <location>
        <begin position="23"/>
        <end position="271"/>
    </location>
</feature>
<dbReference type="RefSeq" id="WP_183350659.1">
    <property type="nucleotide sequence ID" value="NZ_JACHEO010000009.1"/>
</dbReference>
<name>A0A840URA2_9BACT</name>
<sequence length="271" mass="29120">MASKVVLVVIVCVLAIKSGVSADEASSDQAAELAKKLANPIASLISVPAQYNYDEYGGLNDGASVSRLNIQPVVPISLSSEWNMITRTIVPFIDQQDFPAEAMNKTGLGDIVASQFFSPKAPTAGGWIWGVGPVELLPSASDDMLGGEKWGLGPTGVALKQTGAWTVGMLANHIWSVAGDDDRGDINATFLQPFVSYITKTKTTFAVQTESTYDWETEAWSVPLIAQVSQMFKIGPQILQFSVGAKYWAESPDNGPEGWGLRTQLTFLFPN</sequence>
<keyword evidence="1" id="KW-0732">Signal</keyword>
<keyword evidence="3" id="KW-1185">Reference proteome</keyword>
<evidence type="ECO:0008006" key="4">
    <source>
        <dbReference type="Google" id="ProtNLM"/>
    </source>
</evidence>
<dbReference type="EMBL" id="JACHEO010000009">
    <property type="protein sequence ID" value="MBB5348175.1"/>
    <property type="molecule type" value="Genomic_DNA"/>
</dbReference>
<reference evidence="2 3" key="1">
    <citation type="submission" date="2020-08" db="EMBL/GenBank/DDBJ databases">
        <title>Genomic Encyclopedia of Type Strains, Phase IV (KMG-IV): sequencing the most valuable type-strain genomes for metagenomic binning, comparative biology and taxonomic classification.</title>
        <authorList>
            <person name="Goeker M."/>
        </authorList>
    </citation>
    <scope>NUCLEOTIDE SEQUENCE [LARGE SCALE GENOMIC DNA]</scope>
    <source>
        <strain evidence="2 3">DSM 28570</strain>
    </source>
</reference>
<dbReference type="Proteomes" id="UP000539642">
    <property type="component" value="Unassembled WGS sequence"/>
</dbReference>
<accession>A0A840URA2</accession>
<dbReference type="AlphaFoldDB" id="A0A840URA2"/>
<protein>
    <recommendedName>
        <fullName evidence="4">Transporter</fullName>
    </recommendedName>
</protein>
<evidence type="ECO:0000256" key="1">
    <source>
        <dbReference type="SAM" id="SignalP"/>
    </source>
</evidence>
<proteinExistence type="predicted"/>
<evidence type="ECO:0000313" key="2">
    <source>
        <dbReference type="EMBL" id="MBB5348175.1"/>
    </source>
</evidence>
<feature type="signal peptide" evidence="1">
    <location>
        <begin position="1"/>
        <end position="22"/>
    </location>
</feature>
<evidence type="ECO:0000313" key="3">
    <source>
        <dbReference type="Proteomes" id="UP000539642"/>
    </source>
</evidence>
<comment type="caution">
    <text evidence="2">The sequence shown here is derived from an EMBL/GenBank/DDBJ whole genome shotgun (WGS) entry which is preliminary data.</text>
</comment>